<evidence type="ECO:0000256" key="1">
    <source>
        <dbReference type="SAM" id="MobiDB-lite"/>
    </source>
</evidence>
<protein>
    <submittedName>
        <fullName evidence="2">Uncharacterized protein</fullName>
    </submittedName>
</protein>
<name>A0ABN9RSX7_9DINO</name>
<feature type="region of interest" description="Disordered" evidence="1">
    <location>
        <begin position="84"/>
        <end position="158"/>
    </location>
</feature>
<comment type="caution">
    <text evidence="2">The sequence shown here is derived from an EMBL/GenBank/DDBJ whole genome shotgun (WGS) entry which is preliminary data.</text>
</comment>
<keyword evidence="3" id="KW-1185">Reference proteome</keyword>
<dbReference type="EMBL" id="CAUYUJ010007938">
    <property type="protein sequence ID" value="CAK0822406.1"/>
    <property type="molecule type" value="Genomic_DNA"/>
</dbReference>
<sequence length="195" mass="20326">MAHGFSRVPWVRKPSGESRQWYADLSGSGASRASCPTCGCKKKKKKKKEHNCFCKHCLQPLAFVEPSAPPAAAGAWASLPPFGSFPAHGEGGTGGGKPTDHPKGGKGGKVGKGKDLGGGDSASQRHGPKPQGLQATGPPQGDRGDGPGGQPRMLRLQLGHSGWLQRALGRGLVDQLLQRRHPSAARTCSQLSSAR</sequence>
<proteinExistence type="predicted"/>
<evidence type="ECO:0000313" key="3">
    <source>
        <dbReference type="Proteomes" id="UP001189429"/>
    </source>
</evidence>
<gene>
    <name evidence="2" type="ORF">PCOR1329_LOCUS23450</name>
</gene>
<reference evidence="2" key="1">
    <citation type="submission" date="2023-10" db="EMBL/GenBank/DDBJ databases">
        <authorList>
            <person name="Chen Y."/>
            <person name="Shah S."/>
            <person name="Dougan E. K."/>
            <person name="Thang M."/>
            <person name="Chan C."/>
        </authorList>
    </citation>
    <scope>NUCLEOTIDE SEQUENCE [LARGE SCALE GENOMIC DNA]</scope>
</reference>
<organism evidence="2 3">
    <name type="scientific">Prorocentrum cordatum</name>
    <dbReference type="NCBI Taxonomy" id="2364126"/>
    <lineage>
        <taxon>Eukaryota</taxon>
        <taxon>Sar</taxon>
        <taxon>Alveolata</taxon>
        <taxon>Dinophyceae</taxon>
        <taxon>Prorocentrales</taxon>
        <taxon>Prorocentraceae</taxon>
        <taxon>Prorocentrum</taxon>
    </lineage>
</organism>
<dbReference type="Proteomes" id="UP001189429">
    <property type="component" value="Unassembled WGS sequence"/>
</dbReference>
<evidence type="ECO:0000313" key="2">
    <source>
        <dbReference type="EMBL" id="CAK0822406.1"/>
    </source>
</evidence>
<accession>A0ABN9RSX7</accession>